<gene>
    <name evidence="3" type="ORF">HGP28_08425</name>
</gene>
<dbReference type="GO" id="GO:0016301">
    <property type="term" value="F:kinase activity"/>
    <property type="evidence" value="ECO:0007669"/>
    <property type="project" value="UniProtKB-KW"/>
</dbReference>
<sequence>MNPLMIEVERIYYQLVRNNYRSIAITASQPKEGVTSLACLLAERSLLAGKRTLLVDFNLSQPSFIAQNINLTDTTAPQNSTGSNDALNPSQHAASNPILAESALSGPELVAASHNNAMFTGIVAPSRRETIVELRRPNALERYIKRWKESFDLIIFDTAAVAALHSESISPERVASACDGTLLVVLSGKTTQNQVKEAIKKISDAHGTLVGCVMNDQFDPSLKSELLREIERLAKRFPKIAQKLTSLIKRSQLLSLER</sequence>
<evidence type="ECO:0000256" key="2">
    <source>
        <dbReference type="ARBA" id="ARBA00022840"/>
    </source>
</evidence>
<dbReference type="PANTHER" id="PTHR32309:SF31">
    <property type="entry name" value="CAPSULAR EXOPOLYSACCHARIDE FAMILY"/>
    <property type="match status" value="1"/>
</dbReference>
<keyword evidence="4" id="KW-1185">Reference proteome</keyword>
<keyword evidence="3" id="KW-0418">Kinase</keyword>
<dbReference type="Gene3D" id="3.40.50.300">
    <property type="entry name" value="P-loop containing nucleotide triphosphate hydrolases"/>
    <property type="match status" value="1"/>
</dbReference>
<dbReference type="RefSeq" id="WP_168836012.1">
    <property type="nucleotide sequence ID" value="NZ_JABAIK010000007.1"/>
</dbReference>
<proteinExistence type="predicted"/>
<dbReference type="Proteomes" id="UP000535589">
    <property type="component" value="Unassembled WGS sequence"/>
</dbReference>
<dbReference type="InterPro" id="IPR005702">
    <property type="entry name" value="Wzc-like_C"/>
</dbReference>
<dbReference type="SUPFAM" id="SSF52540">
    <property type="entry name" value="P-loop containing nucleoside triphosphate hydrolases"/>
    <property type="match status" value="1"/>
</dbReference>
<keyword evidence="3" id="KW-0808">Transferase</keyword>
<evidence type="ECO:0000313" key="4">
    <source>
        <dbReference type="Proteomes" id="UP000535589"/>
    </source>
</evidence>
<reference evidence="3 4" key="1">
    <citation type="submission" date="2020-04" db="EMBL/GenBank/DDBJ databases">
        <title>Vibrio sp. SM6, a novel species isolated from seawater.</title>
        <authorList>
            <person name="Wang X."/>
        </authorList>
    </citation>
    <scope>NUCLEOTIDE SEQUENCE [LARGE SCALE GENOMIC DNA]</scope>
    <source>
        <strain evidence="3 4">SM6</strain>
    </source>
</reference>
<dbReference type="InterPro" id="IPR027417">
    <property type="entry name" value="P-loop_NTPase"/>
</dbReference>
<dbReference type="PANTHER" id="PTHR32309">
    <property type="entry name" value="TYROSINE-PROTEIN KINASE"/>
    <property type="match status" value="1"/>
</dbReference>
<evidence type="ECO:0000313" key="3">
    <source>
        <dbReference type="EMBL" id="NLS12913.1"/>
    </source>
</evidence>
<evidence type="ECO:0000256" key="1">
    <source>
        <dbReference type="ARBA" id="ARBA00022741"/>
    </source>
</evidence>
<keyword evidence="2" id="KW-0067">ATP-binding</keyword>
<dbReference type="AlphaFoldDB" id="A0A7X8TRJ9"/>
<organism evidence="3 4">
    <name type="scientific">Vibrio agarilyticus</name>
    <dbReference type="NCBI Taxonomy" id="2726741"/>
    <lineage>
        <taxon>Bacteria</taxon>
        <taxon>Pseudomonadati</taxon>
        <taxon>Pseudomonadota</taxon>
        <taxon>Gammaproteobacteria</taxon>
        <taxon>Vibrionales</taxon>
        <taxon>Vibrionaceae</taxon>
        <taxon>Vibrio</taxon>
    </lineage>
</organism>
<dbReference type="InterPro" id="IPR050445">
    <property type="entry name" value="Bact_polysacc_biosynth/exp"/>
</dbReference>
<name>A0A7X8TRJ9_9VIBR</name>
<dbReference type="CDD" id="cd05387">
    <property type="entry name" value="BY-kinase"/>
    <property type="match status" value="1"/>
</dbReference>
<accession>A0A7X8TRJ9</accession>
<dbReference type="EMBL" id="JABAIK010000007">
    <property type="protein sequence ID" value="NLS12913.1"/>
    <property type="molecule type" value="Genomic_DNA"/>
</dbReference>
<comment type="caution">
    <text evidence="3">The sequence shown here is derived from an EMBL/GenBank/DDBJ whole genome shotgun (WGS) entry which is preliminary data.</text>
</comment>
<keyword evidence="1" id="KW-0547">Nucleotide-binding</keyword>
<protein>
    <submittedName>
        <fullName evidence="3">CpsD/CapB family tyrosine-protein kinase</fullName>
    </submittedName>
</protein>